<feature type="non-terminal residue" evidence="15">
    <location>
        <position position="343"/>
    </location>
</feature>
<feature type="region of interest" description="Disordered" evidence="14">
    <location>
        <begin position="222"/>
        <end position="343"/>
    </location>
</feature>
<protein>
    <recommendedName>
        <fullName evidence="5">Coiled-coil domain-containing protein 86</fullName>
    </recommendedName>
</protein>
<proteinExistence type="inferred from homology"/>
<reference evidence="15" key="1">
    <citation type="journal article" date="2021" name="Cell">
        <title>Tracing the genetic footprints of vertebrate landing in non-teleost ray-finned fishes.</title>
        <authorList>
            <person name="Bi X."/>
            <person name="Wang K."/>
            <person name="Yang L."/>
            <person name="Pan H."/>
            <person name="Jiang H."/>
            <person name="Wei Q."/>
            <person name="Fang M."/>
            <person name="Yu H."/>
            <person name="Zhu C."/>
            <person name="Cai Y."/>
            <person name="He Y."/>
            <person name="Gan X."/>
            <person name="Zeng H."/>
            <person name="Yu D."/>
            <person name="Zhu Y."/>
            <person name="Jiang H."/>
            <person name="Qiu Q."/>
            <person name="Yang H."/>
            <person name="Zhang Y.E."/>
            <person name="Wang W."/>
            <person name="Zhu M."/>
            <person name="He S."/>
            <person name="Zhang G."/>
        </authorList>
    </citation>
    <scope>NUCLEOTIDE SEQUENCE</scope>
    <source>
        <strain evidence="15">Pddl_001</strain>
    </source>
</reference>
<evidence type="ECO:0000256" key="3">
    <source>
        <dbReference type="ARBA" id="ARBA00004604"/>
    </source>
</evidence>
<evidence type="ECO:0000256" key="6">
    <source>
        <dbReference type="ARBA" id="ARBA00022454"/>
    </source>
</evidence>
<evidence type="ECO:0000256" key="10">
    <source>
        <dbReference type="ARBA" id="ARBA00022934"/>
    </source>
</evidence>
<evidence type="ECO:0000256" key="13">
    <source>
        <dbReference type="ARBA" id="ARBA00093307"/>
    </source>
</evidence>
<dbReference type="Proteomes" id="UP001166093">
    <property type="component" value="Unassembled WGS sequence"/>
</dbReference>
<keyword evidence="11" id="KW-0175">Coiled coil</keyword>
<feature type="compositionally biased region" description="Low complexity" evidence="14">
    <location>
        <begin position="137"/>
        <end position="147"/>
    </location>
</feature>
<sequence>MPRRSQRTKPELEPPQTSEPPTGAELGLEPEGTATRSRTARRSRVTVPEPGQTPTASKTRSRKSVHVFETAAGGAEPVIETEEESGSNGTIRPAETVDATEGLKTDLRKIKVSEIKSPQTDLSVTKASQDPPPTSDANININNEAAEPTPEPTAGTDTGEVHGPGQGVTSEKENVSGVPAKRIKLDGKRPTGSEPNRLLLVPLGKPKSGRIWKERHKKRFSNMVSDKPLKTSWEKKMKAKEEKKLTKDLANQLKEDKAKEKEDKRKRREENLKRKQENERKSEIVQVIRNPAKMKRMKRKQLRRIEKRDTLALLQKNKNKAEPGSGRPRVPGKAKTGAPEHAD</sequence>
<dbReference type="InterPro" id="IPR005579">
    <property type="entry name" value="Cgr1-like"/>
</dbReference>
<evidence type="ECO:0000313" key="15">
    <source>
        <dbReference type="EMBL" id="MBN3275363.1"/>
    </source>
</evidence>
<evidence type="ECO:0000256" key="11">
    <source>
        <dbReference type="ARBA" id="ARBA00023054"/>
    </source>
</evidence>
<keyword evidence="10" id="KW-0164">Citrullination</keyword>
<evidence type="ECO:0000256" key="7">
    <source>
        <dbReference type="ARBA" id="ARBA00022517"/>
    </source>
</evidence>
<feature type="compositionally biased region" description="Basic and acidic residues" evidence="14">
    <location>
        <begin position="101"/>
        <end position="114"/>
    </location>
</feature>
<feature type="non-terminal residue" evidence="15">
    <location>
        <position position="1"/>
    </location>
</feature>
<comment type="subcellular location">
    <subcellularLocation>
        <location evidence="2">Chromosome</location>
    </subcellularLocation>
    <subcellularLocation>
        <location evidence="3">Nucleus</location>
        <location evidence="3">Nucleolus</location>
    </subcellularLocation>
</comment>
<evidence type="ECO:0000256" key="8">
    <source>
        <dbReference type="ARBA" id="ARBA00022552"/>
    </source>
</evidence>
<comment type="function">
    <text evidence="13">Required for proper chromosome segregation during mitosis and error-free mitotic progression.</text>
</comment>
<dbReference type="InterPro" id="IPR026570">
    <property type="entry name" value="CCDC86"/>
</dbReference>
<feature type="compositionally biased region" description="Basic and acidic residues" evidence="14">
    <location>
        <begin position="227"/>
        <end position="283"/>
    </location>
</feature>
<organism evidence="15 16">
    <name type="scientific">Polyodon spathula</name>
    <name type="common">North American paddlefish</name>
    <name type="synonym">Squalus spathula</name>
    <dbReference type="NCBI Taxonomy" id="7913"/>
    <lineage>
        <taxon>Eukaryota</taxon>
        <taxon>Metazoa</taxon>
        <taxon>Chordata</taxon>
        <taxon>Craniata</taxon>
        <taxon>Vertebrata</taxon>
        <taxon>Euteleostomi</taxon>
        <taxon>Actinopterygii</taxon>
        <taxon>Chondrostei</taxon>
        <taxon>Acipenseriformes</taxon>
        <taxon>Polyodontidae</taxon>
        <taxon>Polyodon</taxon>
    </lineage>
</organism>
<keyword evidence="8" id="KW-0698">rRNA processing</keyword>
<evidence type="ECO:0000256" key="14">
    <source>
        <dbReference type="SAM" id="MobiDB-lite"/>
    </source>
</evidence>
<keyword evidence="9" id="KW-0597">Phosphoprotein</keyword>
<keyword evidence="6" id="KW-0158">Chromosome</keyword>
<comment type="function">
    <text evidence="1">Involved in nucleolar integrity and required for processing of the pre-rRNA for the 60S ribosome subunit.</text>
</comment>
<feature type="compositionally biased region" description="Polar residues" evidence="14">
    <location>
        <begin position="116"/>
        <end position="128"/>
    </location>
</feature>
<evidence type="ECO:0000313" key="16">
    <source>
        <dbReference type="Proteomes" id="UP001166093"/>
    </source>
</evidence>
<evidence type="ECO:0000256" key="12">
    <source>
        <dbReference type="ARBA" id="ARBA00023242"/>
    </source>
</evidence>
<evidence type="ECO:0000256" key="9">
    <source>
        <dbReference type="ARBA" id="ARBA00022553"/>
    </source>
</evidence>
<evidence type="ECO:0000256" key="4">
    <source>
        <dbReference type="ARBA" id="ARBA00007869"/>
    </source>
</evidence>
<dbReference type="GeneID" id="121302501"/>
<feature type="region of interest" description="Disordered" evidence="14">
    <location>
        <begin position="1"/>
        <end position="202"/>
    </location>
</feature>
<evidence type="ECO:0000256" key="2">
    <source>
        <dbReference type="ARBA" id="ARBA00004286"/>
    </source>
</evidence>
<name>A0ABS2XM39_POLSP</name>
<keyword evidence="7" id="KW-0690">Ribosome biogenesis</keyword>
<dbReference type="PANTHER" id="PTHR13557:SF1">
    <property type="entry name" value="COILED-COIL DOMAIN-CONTAINING PROTEIN 86"/>
    <property type="match status" value="1"/>
</dbReference>
<feature type="compositionally biased region" description="Basic residues" evidence="14">
    <location>
        <begin position="292"/>
        <end position="302"/>
    </location>
</feature>
<dbReference type="PANTHER" id="PTHR13557">
    <property type="entry name" value="COILED-COIL DOMAIN-CONTAINING PROTEIN 86"/>
    <property type="match status" value="1"/>
</dbReference>
<evidence type="ECO:0000256" key="1">
    <source>
        <dbReference type="ARBA" id="ARBA00004090"/>
    </source>
</evidence>
<dbReference type="Pfam" id="PF03879">
    <property type="entry name" value="Cgr1"/>
    <property type="match status" value="1"/>
</dbReference>
<keyword evidence="12" id="KW-0539">Nucleus</keyword>
<comment type="similarity">
    <text evidence="4">Belongs to the CGR1 family.</text>
</comment>
<comment type="caution">
    <text evidence="15">The sequence shown here is derived from an EMBL/GenBank/DDBJ whole genome shotgun (WGS) entry which is preliminary data.</text>
</comment>
<evidence type="ECO:0000256" key="5">
    <source>
        <dbReference type="ARBA" id="ARBA00016738"/>
    </source>
</evidence>
<gene>
    <name evidence="15" type="primary">Ccdc86</name>
    <name evidence="15" type="ORF">GTO93_0001836</name>
</gene>
<keyword evidence="16" id="KW-1185">Reference proteome</keyword>
<dbReference type="RefSeq" id="XP_041088448.1">
    <property type="nucleotide sequence ID" value="XM_041232514.1"/>
</dbReference>
<accession>A0ABS2XM39</accession>
<dbReference type="EMBL" id="JAAWVQ010050059">
    <property type="protein sequence ID" value="MBN3275363.1"/>
    <property type="molecule type" value="Genomic_DNA"/>
</dbReference>